<evidence type="ECO:0000256" key="1">
    <source>
        <dbReference type="ARBA" id="ARBA00001974"/>
    </source>
</evidence>
<dbReference type="InterPro" id="IPR045170">
    <property type="entry name" value="MTOX"/>
</dbReference>
<feature type="region of interest" description="Disordered" evidence="5">
    <location>
        <begin position="260"/>
        <end position="298"/>
    </location>
</feature>
<accession>A0AB39BDE8</accession>
<dbReference type="PANTHER" id="PTHR10961:SF7">
    <property type="entry name" value="FAD DEPENDENT OXIDOREDUCTASE DOMAIN-CONTAINING PROTEIN"/>
    <property type="match status" value="1"/>
</dbReference>
<dbReference type="SUPFAM" id="SSF51905">
    <property type="entry name" value="FAD/NAD(P)-binding domain"/>
    <property type="match status" value="1"/>
</dbReference>
<dbReference type="EMBL" id="CP162511">
    <property type="protein sequence ID" value="XDI04418.1"/>
    <property type="molecule type" value="Genomic_DNA"/>
</dbReference>
<feature type="domain" description="FAD dependent oxidoreductase" evidence="6">
    <location>
        <begin position="6"/>
        <end position="219"/>
    </location>
</feature>
<dbReference type="Gene3D" id="3.30.9.10">
    <property type="entry name" value="D-Amino Acid Oxidase, subunit A, domain 2"/>
    <property type="match status" value="2"/>
</dbReference>
<reference evidence="7" key="1">
    <citation type="submission" date="2024-05" db="EMBL/GenBank/DDBJ databases">
        <title>Herbiconiux sp. A18JL235.</title>
        <authorList>
            <person name="Zhang G."/>
        </authorList>
    </citation>
    <scope>NUCLEOTIDE SEQUENCE</scope>
    <source>
        <strain evidence="7">A18JL235</strain>
    </source>
</reference>
<dbReference type="InterPro" id="IPR006076">
    <property type="entry name" value="FAD-dep_OxRdtase"/>
</dbReference>
<feature type="compositionally biased region" description="Low complexity" evidence="5">
    <location>
        <begin position="260"/>
        <end position="269"/>
    </location>
</feature>
<evidence type="ECO:0000256" key="2">
    <source>
        <dbReference type="ARBA" id="ARBA00022630"/>
    </source>
</evidence>
<comment type="cofactor">
    <cofactor evidence="1">
        <name>FAD</name>
        <dbReference type="ChEBI" id="CHEBI:57692"/>
    </cofactor>
</comment>
<dbReference type="InterPro" id="IPR036188">
    <property type="entry name" value="FAD/NAD-bd_sf"/>
</dbReference>
<sequence>MARYIDTIVIGASATGSAAAWQLAGRGTEVVVFELEGAEVAEKARGVCSLAPFTADALTLRLAAEAREHWGVLESLLGRRLLDSGSALWMPGSELSGRAVGAGGSADAEILAAETAAGLWPGIRFAGSVLHVPGAARIEAGAGVGALRGAAVAVGVEFRYRERVTRIRVLGDERALVEVCAVGAAGEALEEVREFECRRLVVAVGARTAKLAGGVLVLPRLVVSQQQPARFAARAGAASRGAESGGAQIGGGGAGSGIARAGDARSAGAGSAGAGSGGAGSGGAGDGGPVSSGAWPIWRHDPVVGDRRSGYWRGSAWGAPAGDGAEVVWSAPGAAAAPDAGVGFRSERRRRTALQHYVREWLPGLDHEQGAERGEVAVSTRDGHPVIDRVGPVTVATALSDLGTGFAPAVGVLVADLADGVRAPAALSLRPDRRASASAWAAATSPSAGATTGRREIG</sequence>
<protein>
    <submittedName>
        <fullName evidence="7">FAD-dependent oxidoreductase</fullName>
    </submittedName>
</protein>
<dbReference type="AlphaFoldDB" id="A0AB39BDE8"/>
<feature type="region of interest" description="Disordered" evidence="5">
    <location>
        <begin position="435"/>
        <end position="458"/>
    </location>
</feature>
<dbReference type="Gene3D" id="3.50.50.60">
    <property type="entry name" value="FAD/NAD(P)-binding domain"/>
    <property type="match status" value="2"/>
</dbReference>
<dbReference type="Pfam" id="PF01266">
    <property type="entry name" value="DAO"/>
    <property type="match status" value="1"/>
</dbReference>
<dbReference type="RefSeq" id="WP_368496818.1">
    <property type="nucleotide sequence ID" value="NZ_CP162511.1"/>
</dbReference>
<gene>
    <name evidence="7" type="ORF">ABFY20_13905</name>
</gene>
<feature type="compositionally biased region" description="Low complexity" evidence="5">
    <location>
        <begin position="436"/>
        <end position="452"/>
    </location>
</feature>
<keyword evidence="3" id="KW-0274">FAD</keyword>
<proteinExistence type="predicted"/>
<feature type="compositionally biased region" description="Gly residues" evidence="5">
    <location>
        <begin position="270"/>
        <end position="290"/>
    </location>
</feature>
<evidence type="ECO:0000259" key="6">
    <source>
        <dbReference type="Pfam" id="PF01266"/>
    </source>
</evidence>
<evidence type="ECO:0000256" key="4">
    <source>
        <dbReference type="ARBA" id="ARBA00023002"/>
    </source>
</evidence>
<dbReference type="GO" id="GO:0008115">
    <property type="term" value="F:sarcosine oxidase activity"/>
    <property type="evidence" value="ECO:0007669"/>
    <property type="project" value="TreeGrafter"/>
</dbReference>
<keyword evidence="2" id="KW-0285">Flavoprotein</keyword>
<dbReference type="GO" id="GO:0050660">
    <property type="term" value="F:flavin adenine dinucleotide binding"/>
    <property type="evidence" value="ECO:0007669"/>
    <property type="project" value="InterPro"/>
</dbReference>
<evidence type="ECO:0000256" key="3">
    <source>
        <dbReference type="ARBA" id="ARBA00022827"/>
    </source>
</evidence>
<keyword evidence="4" id="KW-0560">Oxidoreductase</keyword>
<dbReference type="PANTHER" id="PTHR10961">
    <property type="entry name" value="PEROXISOMAL SARCOSINE OXIDASE"/>
    <property type="match status" value="1"/>
</dbReference>
<evidence type="ECO:0000256" key="5">
    <source>
        <dbReference type="SAM" id="MobiDB-lite"/>
    </source>
</evidence>
<organism evidence="7">
    <name type="scientific">Herbiconiux sp. A18JL235</name>
    <dbReference type="NCBI Taxonomy" id="3152363"/>
    <lineage>
        <taxon>Bacteria</taxon>
        <taxon>Bacillati</taxon>
        <taxon>Actinomycetota</taxon>
        <taxon>Actinomycetes</taxon>
        <taxon>Micrococcales</taxon>
        <taxon>Microbacteriaceae</taxon>
        <taxon>Herbiconiux</taxon>
    </lineage>
</organism>
<name>A0AB39BDE8_9MICO</name>
<evidence type="ECO:0000313" key="7">
    <source>
        <dbReference type="EMBL" id="XDI04418.1"/>
    </source>
</evidence>